<evidence type="ECO:0000256" key="11">
    <source>
        <dbReference type="PIRSR" id="PIRSR000105-1"/>
    </source>
</evidence>
<protein>
    <recommendedName>
        <fullName evidence="4">3-hydroxyacyl-CoA dehydrogenase</fullName>
        <ecNumber evidence="4">1.1.1.35</ecNumber>
    </recommendedName>
</protein>
<reference evidence="16 17" key="1">
    <citation type="submission" date="2014-02" db="EMBL/GenBank/DDBJ databases">
        <title>Single nucleus genome sequencing reveals high similarity among nuclei of an endomycorrhizal fungus.</title>
        <authorList>
            <person name="Lin K."/>
            <person name="Geurts R."/>
            <person name="Zhang Z."/>
            <person name="Limpens E."/>
            <person name="Saunders D.G."/>
            <person name="Mu D."/>
            <person name="Pang E."/>
            <person name="Cao H."/>
            <person name="Cha H."/>
            <person name="Lin T."/>
            <person name="Zhou Q."/>
            <person name="Shang Y."/>
            <person name="Li Y."/>
            <person name="Ivanov S."/>
            <person name="Sharma T."/>
            <person name="Velzen R.V."/>
            <person name="Ruijter N.D."/>
            <person name="Aanen D.K."/>
            <person name="Win J."/>
            <person name="Kamoun S."/>
            <person name="Bisseling T."/>
            <person name="Huang S."/>
        </authorList>
    </citation>
    <scope>NUCLEOTIDE SEQUENCE [LARGE SCALE GENOMIC DNA]</scope>
    <source>
        <strain evidence="17">DAOM197198w</strain>
    </source>
</reference>
<feature type="binding site" evidence="13">
    <location>
        <position position="168"/>
    </location>
    <ligand>
        <name>CoA</name>
        <dbReference type="ChEBI" id="CHEBI:57287"/>
    </ligand>
</feature>
<evidence type="ECO:0000256" key="6">
    <source>
        <dbReference type="ARBA" id="ARBA00023002"/>
    </source>
</evidence>
<dbReference type="OMA" id="MRLGCNQ"/>
<comment type="catalytic activity">
    <reaction evidence="10">
        <text>a (3S)-3-hydroxyacyl-CoA + NAD(+) = a 3-oxoacyl-CoA + NADH + H(+)</text>
        <dbReference type="Rhea" id="RHEA:22432"/>
        <dbReference type="ChEBI" id="CHEBI:15378"/>
        <dbReference type="ChEBI" id="CHEBI:57318"/>
        <dbReference type="ChEBI" id="CHEBI:57540"/>
        <dbReference type="ChEBI" id="CHEBI:57945"/>
        <dbReference type="ChEBI" id="CHEBI:90726"/>
        <dbReference type="EC" id="1.1.1.35"/>
    </reaction>
</comment>
<dbReference type="Pfam" id="PF00725">
    <property type="entry name" value="3HCDH"/>
    <property type="match status" value="1"/>
</dbReference>
<evidence type="ECO:0000259" key="15">
    <source>
        <dbReference type="Pfam" id="PF02737"/>
    </source>
</evidence>
<feature type="binding site" evidence="12">
    <location>
        <position position="168"/>
    </location>
    <ligand>
        <name>NAD(+)</name>
        <dbReference type="ChEBI" id="CHEBI:57540"/>
    </ligand>
</feature>
<feature type="binding site" evidence="12">
    <location>
        <position position="146"/>
    </location>
    <ligand>
        <name>NAD(+)</name>
        <dbReference type="ChEBI" id="CHEBI:57540"/>
    </ligand>
</feature>
<dbReference type="PIRSF" id="PIRSF000105">
    <property type="entry name" value="HCDH"/>
    <property type="match status" value="1"/>
</dbReference>
<evidence type="ECO:0000256" key="3">
    <source>
        <dbReference type="ARBA" id="ARBA00009463"/>
    </source>
</evidence>
<gene>
    <name evidence="16" type="ORF">RirG_191150</name>
</gene>
<feature type="binding site" evidence="12">
    <location>
        <position position="76"/>
    </location>
    <ligand>
        <name>NAD(+)</name>
        <dbReference type="ChEBI" id="CHEBI:57540"/>
    </ligand>
</feature>
<dbReference type="HOGENOM" id="CLU_009834_2_0_1"/>
<dbReference type="GO" id="GO:0003857">
    <property type="term" value="F:(3S)-3-hydroxyacyl-CoA dehydrogenase (NAD+) activity"/>
    <property type="evidence" value="ECO:0007669"/>
    <property type="project" value="UniProtKB-EC"/>
</dbReference>
<evidence type="ECO:0000256" key="8">
    <source>
        <dbReference type="ARBA" id="ARBA00023098"/>
    </source>
</evidence>
<feature type="binding site" evidence="13">
    <location>
        <position position="99"/>
    </location>
    <ligand>
        <name>CoA</name>
        <dbReference type="ChEBI" id="CHEBI:57287"/>
    </ligand>
</feature>
<dbReference type="InterPro" id="IPR008927">
    <property type="entry name" value="6-PGluconate_DH-like_C_sf"/>
</dbReference>
<evidence type="ECO:0000313" key="17">
    <source>
        <dbReference type="Proteomes" id="UP000022910"/>
    </source>
</evidence>
<dbReference type="GO" id="GO:0070403">
    <property type="term" value="F:NAD+ binding"/>
    <property type="evidence" value="ECO:0007669"/>
    <property type="project" value="InterPro"/>
</dbReference>
<dbReference type="PROSITE" id="PS00067">
    <property type="entry name" value="3HCDH"/>
    <property type="match status" value="1"/>
</dbReference>
<dbReference type="GO" id="GO:0006635">
    <property type="term" value="P:fatty acid beta-oxidation"/>
    <property type="evidence" value="ECO:0007669"/>
    <property type="project" value="TreeGrafter"/>
</dbReference>
<keyword evidence="7 12" id="KW-0520">NAD</keyword>
<feature type="binding site" evidence="12">
    <location>
        <position position="325"/>
    </location>
    <ligand>
        <name>NAD(+)</name>
        <dbReference type="ChEBI" id="CHEBI:57540"/>
    </ligand>
</feature>
<dbReference type="InterPro" id="IPR036291">
    <property type="entry name" value="NAD(P)-bd_dom_sf"/>
</dbReference>
<feature type="site" description="Important for catalytic activity" evidence="11">
    <location>
        <position position="189"/>
    </location>
</feature>
<dbReference type="SMR" id="A0A015LX37"/>
<evidence type="ECO:0000256" key="12">
    <source>
        <dbReference type="PIRSR" id="PIRSR000105-2"/>
    </source>
</evidence>
<dbReference type="EC" id="1.1.1.35" evidence="4"/>
<dbReference type="InterPro" id="IPR006108">
    <property type="entry name" value="3HC_DH_C"/>
</dbReference>
<evidence type="ECO:0000256" key="7">
    <source>
        <dbReference type="ARBA" id="ARBA00023027"/>
    </source>
</evidence>
<comment type="similarity">
    <text evidence="3">Belongs to the 3-hydroxyacyl-CoA dehydrogenase family.</text>
</comment>
<dbReference type="InterPro" id="IPR006180">
    <property type="entry name" value="3-OHacyl-CoA_DH_CS"/>
</dbReference>
<keyword evidence="6" id="KW-0560">Oxidoreductase</keyword>
<sequence length="333" mass="36929">MAQFILSSFRGHLTNNATKISFKTSLLRPLLLNNNFSTTTPNNNSIQNITVYGSGLMGAGIVQVAAQNGFKVTMVDIEQAFIEKGKKIIDASLSRIAKKQFKDDENSQKSFIETTWSNIKTETNSEKGAENTDLIIEAIVENLETKQNLFKKLDKISKPNTIFASNTSSLPISEISKITERQDKFAGLHFFNPVPQMKLVEIIKNDQTSEDTYQKLVDVTKRMKKTPVTCKDTPGFIVNRLLVPYLMEAVRLAERGEATTEDIDTAMKLGAGMPMGPFELSDFVGLDTLKSIVDGWRKDGKIDAGLVAPIKKLDDLVKEGKLGRKSGAGFYTY</sequence>
<dbReference type="OrthoDB" id="5958943at2759"/>
<evidence type="ECO:0000256" key="9">
    <source>
        <dbReference type="ARBA" id="ARBA00023128"/>
    </source>
</evidence>
<dbReference type="GO" id="GO:0005759">
    <property type="term" value="C:mitochondrial matrix"/>
    <property type="evidence" value="ECO:0007669"/>
    <property type="project" value="UniProtKB-SubCell"/>
</dbReference>
<keyword evidence="8" id="KW-0443">Lipid metabolism</keyword>
<dbReference type="InterPro" id="IPR013328">
    <property type="entry name" value="6PGD_dom2"/>
</dbReference>
<dbReference type="InterPro" id="IPR052242">
    <property type="entry name" value="Mito_3-hydroxyacyl-CoA_DH"/>
</dbReference>
<dbReference type="EMBL" id="JEMT01026516">
    <property type="protein sequence ID" value="EXX59198.1"/>
    <property type="molecule type" value="Genomic_DNA"/>
</dbReference>
<evidence type="ECO:0000256" key="4">
    <source>
        <dbReference type="ARBA" id="ARBA00013000"/>
    </source>
</evidence>
<evidence type="ECO:0000256" key="1">
    <source>
        <dbReference type="ARBA" id="ARBA00004305"/>
    </source>
</evidence>
<comment type="caution">
    <text evidence="16">The sequence shown here is derived from an EMBL/GenBank/DDBJ whole genome shotgun (WGS) entry which is preliminary data.</text>
</comment>
<dbReference type="Gene3D" id="3.40.50.720">
    <property type="entry name" value="NAD(P)-binding Rossmann-like Domain"/>
    <property type="match status" value="1"/>
</dbReference>
<feature type="domain" description="3-hydroxyacyl-CoA dehydrogenase C-terminal" evidence="14">
    <location>
        <begin position="235"/>
        <end position="333"/>
    </location>
</feature>
<feature type="binding site" evidence="13">
    <location>
        <position position="92"/>
    </location>
    <ligand>
        <name>CoA</name>
        <dbReference type="ChEBI" id="CHEBI:57287"/>
    </ligand>
</feature>
<comment type="subcellular location">
    <subcellularLocation>
        <location evidence="1">Mitochondrion matrix</location>
    </subcellularLocation>
</comment>
<dbReference type="InterPro" id="IPR006176">
    <property type="entry name" value="3-OHacyl-CoA_DH_NAD-bd"/>
</dbReference>
<dbReference type="Proteomes" id="UP000022910">
    <property type="component" value="Unassembled WGS sequence"/>
</dbReference>
<dbReference type="AlphaFoldDB" id="A0A015LX37"/>
<accession>A0A015LX37</accession>
<comment type="pathway">
    <text evidence="2">Lipid metabolism; fatty acid beta-oxidation.</text>
</comment>
<proteinExistence type="inferred from homology"/>
<evidence type="ECO:0000256" key="13">
    <source>
        <dbReference type="PIRSR" id="PIRSR000105-3"/>
    </source>
</evidence>
<dbReference type="FunFam" id="3.40.50.720:FF:000258">
    <property type="entry name" value="Hydroxyacyl-coenzyme A dehydrogenase, mitochondrial"/>
    <property type="match status" value="1"/>
</dbReference>
<evidence type="ECO:0000256" key="10">
    <source>
        <dbReference type="ARBA" id="ARBA00049556"/>
    </source>
</evidence>
<dbReference type="Gene3D" id="1.10.1040.10">
    <property type="entry name" value="N-(1-d-carboxylethyl)-l-norvaline Dehydrogenase, domain 2"/>
    <property type="match status" value="1"/>
</dbReference>
<feature type="domain" description="3-hydroxyacyl-CoA dehydrogenase NAD binding" evidence="15">
    <location>
        <begin position="48"/>
        <end position="233"/>
    </location>
</feature>
<dbReference type="PANTHER" id="PTHR43561:SF3">
    <property type="entry name" value="HYDROXYACYL-COENZYME A DEHYDROGENASE, MITOCHONDRIAL"/>
    <property type="match status" value="1"/>
</dbReference>
<dbReference type="InterPro" id="IPR022694">
    <property type="entry name" value="3-OHacyl-CoA_DH"/>
</dbReference>
<keyword evidence="17" id="KW-1185">Reference proteome</keyword>
<dbReference type="Pfam" id="PF02737">
    <property type="entry name" value="3HCDH_N"/>
    <property type="match status" value="1"/>
</dbReference>
<dbReference type="SUPFAM" id="SSF51735">
    <property type="entry name" value="NAD(P)-binding Rossmann-fold domains"/>
    <property type="match status" value="1"/>
</dbReference>
<dbReference type="SUPFAM" id="SSF48179">
    <property type="entry name" value="6-phosphogluconate dehydrogenase C-terminal domain-like"/>
    <property type="match status" value="1"/>
</dbReference>
<feature type="binding site" evidence="12">
    <location>
        <position position="141"/>
    </location>
    <ligand>
        <name>NAD(+)</name>
        <dbReference type="ChEBI" id="CHEBI:57540"/>
    </ligand>
</feature>
<feature type="binding site" evidence="12">
    <location>
        <position position="192"/>
    </location>
    <ligand>
        <name>NAD(+)</name>
        <dbReference type="ChEBI" id="CHEBI:57540"/>
    </ligand>
</feature>
<evidence type="ECO:0000256" key="5">
    <source>
        <dbReference type="ARBA" id="ARBA00022832"/>
    </source>
</evidence>
<evidence type="ECO:0000256" key="2">
    <source>
        <dbReference type="ARBA" id="ARBA00005005"/>
    </source>
</evidence>
<dbReference type="PANTHER" id="PTHR43561">
    <property type="match status" value="1"/>
</dbReference>
<keyword evidence="9" id="KW-0496">Mitochondrion</keyword>
<keyword evidence="5" id="KW-0276">Fatty acid metabolism</keyword>
<dbReference type="STRING" id="1432141.A0A015LX37"/>
<feature type="binding site" evidence="12">
    <location>
        <begin position="53"/>
        <end position="58"/>
    </location>
    <ligand>
        <name>NAD(+)</name>
        <dbReference type="ChEBI" id="CHEBI:57540"/>
    </ligand>
</feature>
<organism evidence="16 17">
    <name type="scientific">Rhizophagus irregularis (strain DAOM 197198w)</name>
    <name type="common">Glomus intraradices</name>
    <dbReference type="NCBI Taxonomy" id="1432141"/>
    <lineage>
        <taxon>Eukaryota</taxon>
        <taxon>Fungi</taxon>
        <taxon>Fungi incertae sedis</taxon>
        <taxon>Mucoromycota</taxon>
        <taxon>Glomeromycotina</taxon>
        <taxon>Glomeromycetes</taxon>
        <taxon>Glomerales</taxon>
        <taxon>Glomeraceae</taxon>
        <taxon>Rhizophagus</taxon>
    </lineage>
</organism>
<evidence type="ECO:0000259" key="14">
    <source>
        <dbReference type="Pfam" id="PF00725"/>
    </source>
</evidence>
<name>A0A015LX37_RHIIW</name>
<evidence type="ECO:0000313" key="16">
    <source>
        <dbReference type="EMBL" id="EXX59198.1"/>
    </source>
</evidence>